<keyword evidence="1" id="KW-0812">Transmembrane</keyword>
<protein>
    <submittedName>
        <fullName evidence="2">Uncharacterized protein</fullName>
    </submittedName>
</protein>
<reference evidence="2 3" key="1">
    <citation type="submission" date="2020-09" db="EMBL/GenBank/DDBJ databases">
        <title>Draft Genome Sequence of Aminobacter carboxidus type strain DSM 1086, a soil Gram-negative carboxydobacterium.</title>
        <authorList>
            <person name="Turrini P."/>
            <person name="Tescari M."/>
            <person name="Artuso I."/>
            <person name="Lugli G.A."/>
            <person name="Frangipani E."/>
            <person name="Ventura M."/>
            <person name="Visca P."/>
        </authorList>
    </citation>
    <scope>NUCLEOTIDE SEQUENCE [LARGE SCALE GENOMIC DNA]</scope>
    <source>
        <strain evidence="2 3">DSM 1086</strain>
    </source>
</reference>
<proteinExistence type="predicted"/>
<organism evidence="2 3">
    <name type="scientific">Aminobacter carboxidus</name>
    <dbReference type="NCBI Taxonomy" id="376165"/>
    <lineage>
        <taxon>Bacteria</taxon>
        <taxon>Pseudomonadati</taxon>
        <taxon>Pseudomonadota</taxon>
        <taxon>Alphaproteobacteria</taxon>
        <taxon>Hyphomicrobiales</taxon>
        <taxon>Phyllobacteriaceae</taxon>
        <taxon>Aminobacter</taxon>
    </lineage>
</organism>
<feature type="transmembrane region" description="Helical" evidence="1">
    <location>
        <begin position="37"/>
        <end position="58"/>
    </location>
</feature>
<sequence length="321" mass="35775">MKGEYQANAEAWVNNNSLQLNKYQFRIDEISYLIGKIYLTFAIAIVLIIVASSVVNAADNSRNAWISFGSTVSDGKSIIFVDPSDGFGKIKSIDINSGETRVVSAPDKRFRSVQSTDEPGSFIVVENVTANKSRIYKLNTNDYSISYESEYDLNISRAFQIEGVLCFVYSSVTTNKGYYDFKVECSDGAESESIVNSYDYLVSAGDGAIFDNTTSGSAYVMSKERVVGIAKVSLSPSFVFSYNMQNFVVQRDYRSAFVLNDGVLSEYSGKVFDLVKHFNPPKNSRIVYVDDQMMLYGFVKGSNAEMIALDRSGEIIRSFQY</sequence>
<keyword evidence="3" id="KW-1185">Reference proteome</keyword>
<comment type="caution">
    <text evidence="2">The sequence shown here is derived from an EMBL/GenBank/DDBJ whole genome shotgun (WGS) entry which is preliminary data.</text>
</comment>
<gene>
    <name evidence="2" type="ORF">IHE39_29730</name>
</gene>
<accession>A0ABR9GXQ7</accession>
<dbReference type="EMBL" id="JACZEP010000021">
    <property type="protein sequence ID" value="MBE1208476.1"/>
    <property type="molecule type" value="Genomic_DNA"/>
</dbReference>
<dbReference type="RefSeq" id="WP_192569066.1">
    <property type="nucleotide sequence ID" value="NZ_JACZEP010000021.1"/>
</dbReference>
<evidence type="ECO:0000256" key="1">
    <source>
        <dbReference type="SAM" id="Phobius"/>
    </source>
</evidence>
<dbReference type="SUPFAM" id="SSF82171">
    <property type="entry name" value="DPP6 N-terminal domain-like"/>
    <property type="match status" value="1"/>
</dbReference>
<dbReference type="Proteomes" id="UP000598227">
    <property type="component" value="Unassembled WGS sequence"/>
</dbReference>
<keyword evidence="1" id="KW-0472">Membrane</keyword>
<evidence type="ECO:0000313" key="3">
    <source>
        <dbReference type="Proteomes" id="UP000598227"/>
    </source>
</evidence>
<keyword evidence="1" id="KW-1133">Transmembrane helix</keyword>
<evidence type="ECO:0000313" key="2">
    <source>
        <dbReference type="EMBL" id="MBE1208476.1"/>
    </source>
</evidence>
<name>A0ABR9GXQ7_9HYPH</name>